<evidence type="ECO:0000256" key="1">
    <source>
        <dbReference type="SAM" id="MobiDB-lite"/>
    </source>
</evidence>
<feature type="region of interest" description="Disordered" evidence="1">
    <location>
        <begin position="91"/>
        <end position="112"/>
    </location>
</feature>
<name>A0A9Q0DGA1_9TELE</name>
<protein>
    <submittedName>
        <fullName evidence="2">Uncharacterized protein</fullName>
    </submittedName>
</protein>
<evidence type="ECO:0000313" key="3">
    <source>
        <dbReference type="Proteomes" id="UP001148018"/>
    </source>
</evidence>
<gene>
    <name evidence="2" type="ORF">NHX12_011407</name>
</gene>
<proteinExistence type="predicted"/>
<keyword evidence="3" id="KW-1185">Reference proteome</keyword>
<accession>A0A9Q0DGA1</accession>
<comment type="caution">
    <text evidence="2">The sequence shown here is derived from an EMBL/GenBank/DDBJ whole genome shotgun (WGS) entry which is preliminary data.</text>
</comment>
<dbReference type="Proteomes" id="UP001148018">
    <property type="component" value="Unassembled WGS sequence"/>
</dbReference>
<evidence type="ECO:0000313" key="2">
    <source>
        <dbReference type="EMBL" id="KAJ3587811.1"/>
    </source>
</evidence>
<dbReference type="EMBL" id="JANIIK010000116">
    <property type="protein sequence ID" value="KAJ3587811.1"/>
    <property type="molecule type" value="Genomic_DNA"/>
</dbReference>
<dbReference type="AlphaFoldDB" id="A0A9Q0DGA1"/>
<sequence>MTFRIISAELFIVEKIALETRSQRRPGDKAEYPGTRNLPESWDIHLARGSPWGLWCDEEADQSPWGLWCDEEADQSPWGLWCDEEADQALRRRTRRDASSPAVGPQPNPSVI</sequence>
<reference evidence="2" key="1">
    <citation type="submission" date="2022-07" db="EMBL/GenBank/DDBJ databases">
        <title>Chromosome-level genome of Muraenolepis orangiensis.</title>
        <authorList>
            <person name="Kim J."/>
        </authorList>
    </citation>
    <scope>NUCLEOTIDE SEQUENCE</scope>
    <source>
        <strain evidence="2">KU_S4_2022</strain>
        <tissue evidence="2">Muscle</tissue>
    </source>
</reference>
<organism evidence="2 3">
    <name type="scientific">Muraenolepis orangiensis</name>
    <name type="common">Patagonian moray cod</name>
    <dbReference type="NCBI Taxonomy" id="630683"/>
    <lineage>
        <taxon>Eukaryota</taxon>
        <taxon>Metazoa</taxon>
        <taxon>Chordata</taxon>
        <taxon>Craniata</taxon>
        <taxon>Vertebrata</taxon>
        <taxon>Euteleostomi</taxon>
        <taxon>Actinopterygii</taxon>
        <taxon>Neopterygii</taxon>
        <taxon>Teleostei</taxon>
        <taxon>Neoteleostei</taxon>
        <taxon>Acanthomorphata</taxon>
        <taxon>Zeiogadaria</taxon>
        <taxon>Gadariae</taxon>
        <taxon>Gadiformes</taxon>
        <taxon>Muraenolepidoidei</taxon>
        <taxon>Muraenolepididae</taxon>
        <taxon>Muraenolepis</taxon>
    </lineage>
</organism>